<evidence type="ECO:0000256" key="2">
    <source>
        <dbReference type="ARBA" id="ARBA00012438"/>
    </source>
</evidence>
<dbReference type="EC" id="2.7.13.3" evidence="2"/>
<feature type="domain" description="Histidine kinase" evidence="6">
    <location>
        <begin position="210"/>
        <end position="451"/>
    </location>
</feature>
<dbReference type="EMBL" id="JABBGH010000002">
    <property type="protein sequence ID" value="NML66763.1"/>
    <property type="molecule type" value="Genomic_DNA"/>
</dbReference>
<keyword evidence="5" id="KW-0472">Membrane</keyword>
<sequence>MATPSALGLLYWGRKALNVPARLPSWDRWLRRLWQPAAVIVGLGLVVGGPVLNWLDDFFLAAMLALGVAVCWQLRAHRPVLFVGLGLLPYAALQLAELLLQAVAPALLKRLGGLDNAEGLSFAWMGIFFLVARSQHKAQQADQELRLAAEQEQRAVESQNQTLEYEVGQRTAALAHQTNELRATLQELQATQDQLIQREKMASLGELTAGIAHEIQNPLNFVNNFADVSQELVTELVEERARPARDAAAEAEILADLRLNLGRIAQHGSRAAGIVRGMLEHSRTSTGERAPTDVNALCDEYLRLAYHGLRAKDKSFNATLETDFAPSLPLVEAVAGDLGRVLLNLLTNAFYAVQQRQQAGEPGYRPTVRVQTQAGAGGVVVRVRDNGTGIAPEARARIFQPFFTTKPSGEGTGLGLALAHDIITDGHGGTLEVASQEGEFTEFTVTLPAAG</sequence>
<keyword evidence="4" id="KW-0175">Coiled coil</keyword>
<proteinExistence type="predicted"/>
<accession>A0A7Y0FNC4</accession>
<keyword evidence="8" id="KW-1185">Reference proteome</keyword>
<keyword evidence="7" id="KW-0808">Transferase</keyword>
<evidence type="ECO:0000313" key="8">
    <source>
        <dbReference type="Proteomes" id="UP000559626"/>
    </source>
</evidence>
<keyword evidence="3" id="KW-0597">Phosphoprotein</keyword>
<gene>
    <name evidence="7" type="ORF">HHL22_16265</name>
</gene>
<feature type="transmembrane region" description="Helical" evidence="5">
    <location>
        <begin position="81"/>
        <end position="104"/>
    </location>
</feature>
<feature type="transmembrane region" description="Helical" evidence="5">
    <location>
        <begin position="33"/>
        <end position="52"/>
    </location>
</feature>
<evidence type="ECO:0000256" key="4">
    <source>
        <dbReference type="SAM" id="Coils"/>
    </source>
</evidence>
<dbReference type="Proteomes" id="UP000559626">
    <property type="component" value="Unassembled WGS sequence"/>
</dbReference>
<dbReference type="SMART" id="SM00387">
    <property type="entry name" value="HATPase_c"/>
    <property type="match status" value="1"/>
</dbReference>
<evidence type="ECO:0000313" key="7">
    <source>
        <dbReference type="EMBL" id="NML66763.1"/>
    </source>
</evidence>
<dbReference type="InterPro" id="IPR003661">
    <property type="entry name" value="HisK_dim/P_dom"/>
</dbReference>
<dbReference type="Gene3D" id="3.30.565.10">
    <property type="entry name" value="Histidine kinase-like ATPase, C-terminal domain"/>
    <property type="match status" value="1"/>
</dbReference>
<keyword evidence="5" id="KW-0812">Transmembrane</keyword>
<dbReference type="GO" id="GO:0000155">
    <property type="term" value="F:phosphorelay sensor kinase activity"/>
    <property type="evidence" value="ECO:0007669"/>
    <property type="project" value="InterPro"/>
</dbReference>
<dbReference type="PROSITE" id="PS50109">
    <property type="entry name" value="HIS_KIN"/>
    <property type="match status" value="1"/>
</dbReference>
<dbReference type="SMART" id="SM00388">
    <property type="entry name" value="HisKA"/>
    <property type="match status" value="1"/>
</dbReference>
<keyword evidence="5" id="KW-1133">Transmembrane helix</keyword>
<name>A0A7Y0FNC4_9BACT</name>
<dbReference type="PANTHER" id="PTHR43065:SF42">
    <property type="entry name" value="TWO-COMPONENT SENSOR PPRA"/>
    <property type="match status" value="1"/>
</dbReference>
<protein>
    <recommendedName>
        <fullName evidence="2">histidine kinase</fullName>
        <ecNumber evidence="2">2.7.13.3</ecNumber>
    </recommendedName>
</protein>
<dbReference type="InterPro" id="IPR003594">
    <property type="entry name" value="HATPase_dom"/>
</dbReference>
<dbReference type="PANTHER" id="PTHR43065">
    <property type="entry name" value="SENSOR HISTIDINE KINASE"/>
    <property type="match status" value="1"/>
</dbReference>
<dbReference type="InterPro" id="IPR036097">
    <property type="entry name" value="HisK_dim/P_sf"/>
</dbReference>
<feature type="coiled-coil region" evidence="4">
    <location>
        <begin position="131"/>
        <end position="198"/>
    </location>
</feature>
<organism evidence="7 8">
    <name type="scientific">Hymenobacter polaris</name>
    <dbReference type="NCBI Taxonomy" id="2682546"/>
    <lineage>
        <taxon>Bacteria</taxon>
        <taxon>Pseudomonadati</taxon>
        <taxon>Bacteroidota</taxon>
        <taxon>Cytophagia</taxon>
        <taxon>Cytophagales</taxon>
        <taxon>Hymenobacteraceae</taxon>
        <taxon>Hymenobacter</taxon>
    </lineage>
</organism>
<dbReference type="AlphaFoldDB" id="A0A7Y0FNC4"/>
<dbReference type="SUPFAM" id="SSF55874">
    <property type="entry name" value="ATPase domain of HSP90 chaperone/DNA topoisomerase II/histidine kinase"/>
    <property type="match status" value="1"/>
</dbReference>
<comment type="caution">
    <text evidence="7">The sequence shown here is derived from an EMBL/GenBank/DDBJ whole genome shotgun (WGS) entry which is preliminary data.</text>
</comment>
<reference evidence="7 8" key="1">
    <citation type="submission" date="2020-04" db="EMBL/GenBank/DDBJ databases">
        <title>Hymenobacter polaris sp. nov., isolated from Arctic soil.</title>
        <authorList>
            <person name="Dahal R.H."/>
        </authorList>
    </citation>
    <scope>NUCLEOTIDE SEQUENCE [LARGE SCALE GENOMIC DNA]</scope>
    <source>
        <strain evidence="7 8">RP-2-7</strain>
    </source>
</reference>
<dbReference type="InterPro" id="IPR004358">
    <property type="entry name" value="Sig_transdc_His_kin-like_C"/>
</dbReference>
<dbReference type="InterPro" id="IPR036890">
    <property type="entry name" value="HATPase_C_sf"/>
</dbReference>
<dbReference type="InterPro" id="IPR005467">
    <property type="entry name" value="His_kinase_dom"/>
</dbReference>
<dbReference type="Pfam" id="PF02518">
    <property type="entry name" value="HATPase_c"/>
    <property type="match status" value="1"/>
</dbReference>
<comment type="catalytic activity">
    <reaction evidence="1">
        <text>ATP + protein L-histidine = ADP + protein N-phospho-L-histidine.</text>
        <dbReference type="EC" id="2.7.13.3"/>
    </reaction>
</comment>
<dbReference type="CDD" id="cd00082">
    <property type="entry name" value="HisKA"/>
    <property type="match status" value="1"/>
</dbReference>
<evidence type="ECO:0000256" key="5">
    <source>
        <dbReference type="SAM" id="Phobius"/>
    </source>
</evidence>
<dbReference type="RefSeq" id="WP_169532384.1">
    <property type="nucleotide sequence ID" value="NZ_JABBGH010000002.1"/>
</dbReference>
<evidence type="ECO:0000256" key="3">
    <source>
        <dbReference type="ARBA" id="ARBA00022553"/>
    </source>
</evidence>
<dbReference type="PRINTS" id="PR00344">
    <property type="entry name" value="BCTRLSENSOR"/>
</dbReference>
<evidence type="ECO:0000259" key="6">
    <source>
        <dbReference type="PROSITE" id="PS50109"/>
    </source>
</evidence>
<evidence type="ECO:0000256" key="1">
    <source>
        <dbReference type="ARBA" id="ARBA00000085"/>
    </source>
</evidence>
<keyword evidence="7" id="KW-0418">Kinase</keyword>
<dbReference type="Gene3D" id="1.10.287.130">
    <property type="match status" value="1"/>
</dbReference>
<dbReference type="SUPFAM" id="SSF47384">
    <property type="entry name" value="Homodimeric domain of signal transducing histidine kinase"/>
    <property type="match status" value="1"/>
</dbReference>